<evidence type="ECO:0000256" key="2">
    <source>
        <dbReference type="ARBA" id="ARBA00001965"/>
    </source>
</evidence>
<dbReference type="Gene3D" id="3.20.20.140">
    <property type="entry name" value="Metal-dependent hydrolases"/>
    <property type="match status" value="1"/>
</dbReference>
<evidence type="ECO:0000313" key="10">
    <source>
        <dbReference type="Proteomes" id="UP000593567"/>
    </source>
</evidence>
<evidence type="ECO:0000256" key="5">
    <source>
        <dbReference type="ARBA" id="ARBA00013406"/>
    </source>
</evidence>
<keyword evidence="6" id="KW-0479">Metal-binding</keyword>
<dbReference type="Pfam" id="PF01979">
    <property type="entry name" value="Amidohydro_1"/>
    <property type="match status" value="1"/>
</dbReference>
<dbReference type="InterPro" id="IPR006680">
    <property type="entry name" value="Amidohydro-rel"/>
</dbReference>
<evidence type="ECO:0000256" key="6">
    <source>
        <dbReference type="ARBA" id="ARBA00022723"/>
    </source>
</evidence>
<proteinExistence type="inferred from homology"/>
<name>A0A7J7K4X1_BUGNE</name>
<evidence type="ECO:0000256" key="4">
    <source>
        <dbReference type="ARBA" id="ARBA00008002"/>
    </source>
</evidence>
<dbReference type="AlphaFoldDB" id="A0A7J7K4X1"/>
<dbReference type="GO" id="GO:0005737">
    <property type="term" value="C:cytoplasm"/>
    <property type="evidence" value="ECO:0007669"/>
    <property type="project" value="InterPro"/>
</dbReference>
<dbReference type="PANTHER" id="PTHR42752">
    <property type="entry name" value="IMIDAZOLONEPROPIONASE"/>
    <property type="match status" value="1"/>
</dbReference>
<evidence type="ECO:0000259" key="8">
    <source>
        <dbReference type="Pfam" id="PF01979"/>
    </source>
</evidence>
<comment type="catalytic activity">
    <reaction evidence="1">
        <text>4-imidazolone-5-propanoate + H2O = N-formimidoyl-L-glutamate</text>
        <dbReference type="Rhea" id="RHEA:23660"/>
        <dbReference type="ChEBI" id="CHEBI:15377"/>
        <dbReference type="ChEBI" id="CHEBI:58928"/>
        <dbReference type="ChEBI" id="CHEBI:77893"/>
        <dbReference type="EC" id="3.5.2.7"/>
    </reaction>
</comment>
<dbReference type="SUPFAM" id="SSF51556">
    <property type="entry name" value="Metallo-dependent hydrolases"/>
    <property type="match status" value="1"/>
</dbReference>
<keyword evidence="10" id="KW-1185">Reference proteome</keyword>
<dbReference type="PANTHER" id="PTHR42752:SF1">
    <property type="entry name" value="IMIDAZOLONEPROPIONASE-RELATED"/>
    <property type="match status" value="1"/>
</dbReference>
<dbReference type="InterPro" id="IPR005920">
    <property type="entry name" value="HutI"/>
</dbReference>
<dbReference type="NCBIfam" id="TIGR01224">
    <property type="entry name" value="hutI"/>
    <property type="match status" value="1"/>
</dbReference>
<evidence type="ECO:0000313" key="9">
    <source>
        <dbReference type="EMBL" id="KAF6032626.1"/>
    </source>
</evidence>
<sequence length="286" mass="30928">MDIHNAGGGIHSTVQSILKASEDELYTLFKSRLLQLLKSGVTLVECKSGYGVDFQSELKLLRVINRGLRDPEVKSDISVTYCGAHAVPRGKTAKEATEDILTNQIPKLKELCDKGELHIDNIDVFCEKDTKAILKAGQSAGWKLNFHAEEFVRLHSVEMGAELNATAMSHLEEISDEGIKAMAEKGCVATILPTTAYLLHLKPPPVRKMIEEGVPVALGTDFNPNAYCLSMPFVMNLACVTMGMTMNETLAAATLNSAASLNMSATHGSIEVGKVADAVIVDSPRE</sequence>
<dbReference type="OrthoDB" id="194468at2759"/>
<dbReference type="UniPathway" id="UPA00379">
    <property type="reaction ID" value="UER00551"/>
</dbReference>
<gene>
    <name evidence="9" type="ORF">EB796_009068</name>
</gene>
<feature type="domain" description="Amidohydrolase-related" evidence="8">
    <location>
        <begin position="165"/>
        <end position="282"/>
    </location>
</feature>
<organism evidence="9 10">
    <name type="scientific">Bugula neritina</name>
    <name type="common">Brown bryozoan</name>
    <name type="synonym">Sertularia neritina</name>
    <dbReference type="NCBI Taxonomy" id="10212"/>
    <lineage>
        <taxon>Eukaryota</taxon>
        <taxon>Metazoa</taxon>
        <taxon>Spiralia</taxon>
        <taxon>Lophotrochozoa</taxon>
        <taxon>Bryozoa</taxon>
        <taxon>Gymnolaemata</taxon>
        <taxon>Cheilostomatida</taxon>
        <taxon>Flustrina</taxon>
        <taxon>Buguloidea</taxon>
        <taxon>Bugulidae</taxon>
        <taxon>Bugula</taxon>
    </lineage>
</organism>
<dbReference type="InterPro" id="IPR032466">
    <property type="entry name" value="Metal_Hydrolase"/>
</dbReference>
<comment type="pathway">
    <text evidence="3">Amino-acid degradation; L-histidine degradation into L-glutamate; N-formimidoyl-L-glutamate from L-histidine: step 3/3.</text>
</comment>
<dbReference type="GO" id="GO:0050480">
    <property type="term" value="F:imidazolonepropionase activity"/>
    <property type="evidence" value="ECO:0007669"/>
    <property type="project" value="UniProtKB-EC"/>
</dbReference>
<dbReference type="Proteomes" id="UP000593567">
    <property type="component" value="Unassembled WGS sequence"/>
</dbReference>
<dbReference type="GO" id="GO:0019556">
    <property type="term" value="P:L-histidine catabolic process to glutamate and formamide"/>
    <property type="evidence" value="ECO:0007669"/>
    <property type="project" value="UniProtKB-UniPathway"/>
</dbReference>
<dbReference type="GO" id="GO:0046872">
    <property type="term" value="F:metal ion binding"/>
    <property type="evidence" value="ECO:0007669"/>
    <property type="project" value="UniProtKB-KW"/>
</dbReference>
<evidence type="ECO:0000256" key="1">
    <source>
        <dbReference type="ARBA" id="ARBA00000853"/>
    </source>
</evidence>
<comment type="similarity">
    <text evidence="4">Belongs to the metallo-dependent hydrolases superfamily. HutI family.</text>
</comment>
<protein>
    <recommendedName>
        <fullName evidence="5">Probable imidazolonepropionase</fullName>
    </recommendedName>
</protein>
<comment type="caution">
    <text evidence="9">The sequence shown here is derived from an EMBL/GenBank/DDBJ whole genome shotgun (WGS) entry which is preliminary data.</text>
</comment>
<dbReference type="GO" id="GO:0019557">
    <property type="term" value="P:L-histidine catabolic process to glutamate and formate"/>
    <property type="evidence" value="ECO:0007669"/>
    <property type="project" value="UniProtKB-UniPathway"/>
</dbReference>
<evidence type="ECO:0000256" key="3">
    <source>
        <dbReference type="ARBA" id="ARBA00004758"/>
    </source>
</evidence>
<evidence type="ECO:0000256" key="7">
    <source>
        <dbReference type="ARBA" id="ARBA00022801"/>
    </source>
</evidence>
<keyword evidence="7" id="KW-0378">Hydrolase</keyword>
<comment type="cofactor">
    <cofactor evidence="2">
        <name>Fe(3+)</name>
        <dbReference type="ChEBI" id="CHEBI:29034"/>
    </cofactor>
</comment>
<accession>A0A7J7K4X1</accession>
<dbReference type="EMBL" id="VXIV02001495">
    <property type="protein sequence ID" value="KAF6032626.1"/>
    <property type="molecule type" value="Genomic_DNA"/>
</dbReference>
<reference evidence="9" key="1">
    <citation type="submission" date="2020-06" db="EMBL/GenBank/DDBJ databases">
        <title>Draft genome of Bugula neritina, a colonial animal packing powerful symbionts and potential medicines.</title>
        <authorList>
            <person name="Rayko M."/>
        </authorList>
    </citation>
    <scope>NUCLEOTIDE SEQUENCE [LARGE SCALE GENOMIC DNA]</scope>
    <source>
        <strain evidence="9">Kwan_BN1</strain>
    </source>
</reference>